<dbReference type="Proteomes" id="UP000236379">
    <property type="component" value="Unassembled WGS sequence"/>
</dbReference>
<evidence type="ECO:0000259" key="1">
    <source>
        <dbReference type="Pfam" id="PF18899"/>
    </source>
</evidence>
<dbReference type="OrthoDB" id="9809825at2"/>
<name>A0A2K3UWQ0_9DEIO</name>
<feature type="domain" description="DUF5655" evidence="1">
    <location>
        <begin position="72"/>
        <end position="179"/>
    </location>
</feature>
<protein>
    <submittedName>
        <fullName evidence="2">DUF4287 domain-containing protein</fullName>
    </submittedName>
</protein>
<proteinExistence type="predicted"/>
<gene>
    <name evidence="2" type="ORF">CVO96_05865</name>
</gene>
<sequence>MSFQTYLDTVKAQTGKTVADFRTLAAEQGLSRHGEVVAWLKQEFGLGHGHATAVAGALLKADHFRTPKDSKVEAIFSGKKAVWRGVYDTLRATVDGFGNDLDIAPTDSYVSLRRGGRKFAIVQPGAAFLDLGIKRKGAEPTERFEAAGSWNSMVTHRVRITGAAQVDAEVLDWLRAAYEGAS</sequence>
<dbReference type="EMBL" id="PPPD01000001">
    <property type="protein sequence ID" value="PNY80963.1"/>
    <property type="molecule type" value="Genomic_DNA"/>
</dbReference>
<dbReference type="Pfam" id="PF14117">
    <property type="entry name" value="DUF4287"/>
    <property type="match status" value="1"/>
</dbReference>
<accession>A0A2K3UWQ0</accession>
<keyword evidence="3" id="KW-1185">Reference proteome</keyword>
<evidence type="ECO:0000313" key="2">
    <source>
        <dbReference type="EMBL" id="PNY80963.1"/>
    </source>
</evidence>
<reference evidence="2 3" key="1">
    <citation type="submission" date="2018-01" db="EMBL/GenBank/DDBJ databases">
        <title>Deinococcus koreensis sp. nov., a radiation-resistant bacterium isolated from river water.</title>
        <authorList>
            <person name="Choi A."/>
        </authorList>
    </citation>
    <scope>NUCLEOTIDE SEQUENCE [LARGE SCALE GENOMIC DNA]</scope>
    <source>
        <strain evidence="2 3">SJW1-2</strain>
    </source>
</reference>
<dbReference type="Pfam" id="PF18899">
    <property type="entry name" value="DUF5655"/>
    <property type="match status" value="1"/>
</dbReference>
<dbReference type="AlphaFoldDB" id="A0A2K3UWQ0"/>
<dbReference type="InterPro" id="IPR043714">
    <property type="entry name" value="DUF5655"/>
</dbReference>
<evidence type="ECO:0000313" key="3">
    <source>
        <dbReference type="Proteomes" id="UP000236379"/>
    </source>
</evidence>
<dbReference type="RefSeq" id="WP_103311377.1">
    <property type="nucleotide sequence ID" value="NZ_PPPD01000001.1"/>
</dbReference>
<dbReference type="InterPro" id="IPR025629">
    <property type="entry name" value="DUF4287"/>
</dbReference>
<organism evidence="2 3">
    <name type="scientific">Deinococcus koreensis</name>
    <dbReference type="NCBI Taxonomy" id="2054903"/>
    <lineage>
        <taxon>Bacteria</taxon>
        <taxon>Thermotogati</taxon>
        <taxon>Deinococcota</taxon>
        <taxon>Deinococci</taxon>
        <taxon>Deinococcales</taxon>
        <taxon>Deinococcaceae</taxon>
        <taxon>Deinococcus</taxon>
    </lineage>
</organism>
<comment type="caution">
    <text evidence="2">The sequence shown here is derived from an EMBL/GenBank/DDBJ whole genome shotgun (WGS) entry which is preliminary data.</text>
</comment>